<dbReference type="GO" id="GO:0003916">
    <property type="term" value="F:DNA topoisomerase activity"/>
    <property type="evidence" value="ECO:0007669"/>
    <property type="project" value="InterPro"/>
</dbReference>
<accession>A0A1F5ZFU3</accession>
<dbReference type="Pfam" id="PF01396">
    <property type="entry name" value="Zn_ribbon_Top1"/>
    <property type="match status" value="3"/>
</dbReference>
<gene>
    <name evidence="2" type="ORF">A2Z00_00810</name>
</gene>
<dbReference type="EMBL" id="MFIZ01000035">
    <property type="protein sequence ID" value="OGG11215.1"/>
    <property type="molecule type" value="Genomic_DNA"/>
</dbReference>
<sequence length="176" mass="19192">MNDTTQVNPDSCPKCGSPLSDVVTTPSGKKLQRCSKGAWNPETKKNEGCTFVKWLAVDPVTLDEKCPKCGSPLVLVVTRFGKKMKKCSTNVWDPATRQASGCDYVEWINGTTEPLDEECPECGSKLVLYTTAAGKKMKKCSTSGWDREKRVATGCTYVQWLKPGAPMEQPPPPGEG</sequence>
<proteinExistence type="predicted"/>
<dbReference type="GO" id="GO:0005694">
    <property type="term" value="C:chromosome"/>
    <property type="evidence" value="ECO:0007669"/>
    <property type="project" value="InterPro"/>
</dbReference>
<evidence type="ECO:0000313" key="3">
    <source>
        <dbReference type="Proteomes" id="UP000177268"/>
    </source>
</evidence>
<feature type="domain" description="DNA topoisomerase type IA zn finger" evidence="1">
    <location>
        <begin position="116"/>
        <end position="134"/>
    </location>
</feature>
<name>A0A1F5ZFU3_9BACT</name>
<protein>
    <recommendedName>
        <fullName evidence="1">DNA topoisomerase type IA zn finger domain-containing protein</fullName>
    </recommendedName>
</protein>
<feature type="domain" description="DNA topoisomerase type IA zn finger" evidence="1">
    <location>
        <begin position="11"/>
        <end position="19"/>
    </location>
</feature>
<dbReference type="GO" id="GO:0006265">
    <property type="term" value="P:DNA topological change"/>
    <property type="evidence" value="ECO:0007669"/>
    <property type="project" value="InterPro"/>
</dbReference>
<evidence type="ECO:0000259" key="1">
    <source>
        <dbReference type="Pfam" id="PF01396"/>
    </source>
</evidence>
<dbReference type="Proteomes" id="UP000177268">
    <property type="component" value="Unassembled WGS sequence"/>
</dbReference>
<dbReference type="InterPro" id="IPR013498">
    <property type="entry name" value="Topo_IA_Znf"/>
</dbReference>
<feature type="domain" description="DNA topoisomerase type IA zn finger" evidence="1">
    <location>
        <begin position="63"/>
        <end position="82"/>
    </location>
</feature>
<comment type="caution">
    <text evidence="2">The sequence shown here is derived from an EMBL/GenBank/DDBJ whole genome shotgun (WGS) entry which is preliminary data.</text>
</comment>
<reference evidence="2 3" key="1">
    <citation type="journal article" date="2016" name="Nat. Commun.">
        <title>Thousands of microbial genomes shed light on interconnected biogeochemical processes in an aquifer system.</title>
        <authorList>
            <person name="Anantharaman K."/>
            <person name="Brown C.T."/>
            <person name="Hug L.A."/>
            <person name="Sharon I."/>
            <person name="Castelle C.J."/>
            <person name="Probst A.J."/>
            <person name="Thomas B.C."/>
            <person name="Singh A."/>
            <person name="Wilkins M.J."/>
            <person name="Karaoz U."/>
            <person name="Brodie E.L."/>
            <person name="Williams K.H."/>
            <person name="Hubbard S.S."/>
            <person name="Banfield J.F."/>
        </authorList>
    </citation>
    <scope>NUCLEOTIDE SEQUENCE [LARGE SCALE GENOMIC DNA]</scope>
</reference>
<dbReference type="GO" id="GO:0003677">
    <property type="term" value="F:DNA binding"/>
    <property type="evidence" value="ECO:0007669"/>
    <property type="project" value="InterPro"/>
</dbReference>
<dbReference type="STRING" id="1798370.A2Z00_00810"/>
<evidence type="ECO:0000313" key="2">
    <source>
        <dbReference type="EMBL" id="OGG11215.1"/>
    </source>
</evidence>
<organism evidence="2 3">
    <name type="scientific">Candidatus Gottesmanbacteria bacterium RBG_13_45_10</name>
    <dbReference type="NCBI Taxonomy" id="1798370"/>
    <lineage>
        <taxon>Bacteria</taxon>
        <taxon>Candidatus Gottesmaniibacteriota</taxon>
    </lineage>
</organism>
<dbReference type="AlphaFoldDB" id="A0A1F5ZFU3"/>